<evidence type="ECO:0000313" key="6">
    <source>
        <dbReference type="Proteomes" id="UP001203852"/>
    </source>
</evidence>
<feature type="active site" evidence="3">
    <location>
        <position position="285"/>
    </location>
</feature>
<dbReference type="GO" id="GO:0004061">
    <property type="term" value="F:arylformamidase activity"/>
    <property type="evidence" value="ECO:0007669"/>
    <property type="project" value="UniProtKB-UniRule"/>
</dbReference>
<dbReference type="HAMAP" id="MF_03014">
    <property type="entry name" value="KFase"/>
    <property type="match status" value="1"/>
</dbReference>
<dbReference type="InterPro" id="IPR029058">
    <property type="entry name" value="AB_hydrolase_fold"/>
</dbReference>
<organism evidence="5 6">
    <name type="scientific">Exophiala viscosa</name>
    <dbReference type="NCBI Taxonomy" id="2486360"/>
    <lineage>
        <taxon>Eukaryota</taxon>
        <taxon>Fungi</taxon>
        <taxon>Dikarya</taxon>
        <taxon>Ascomycota</taxon>
        <taxon>Pezizomycotina</taxon>
        <taxon>Eurotiomycetes</taxon>
        <taxon>Chaetothyriomycetidae</taxon>
        <taxon>Chaetothyriales</taxon>
        <taxon>Herpotrichiellaceae</taxon>
        <taxon>Exophiala</taxon>
    </lineage>
</organism>
<gene>
    <name evidence="5" type="ORF">EDD36DRAFT_17982</name>
</gene>
<comment type="function">
    <text evidence="3">Catalyzes the hydrolysis of N-formyl-L-kynurenine to L-kynurenine, the second step in the kynurenine pathway of tryptophan degradation. Kynurenine may be further oxidized to nicotinic acid, NAD(H) and NADP(H). Required for elimination of toxic metabolites.</text>
</comment>
<keyword evidence="1 3" id="KW-0378">Hydrolase</keyword>
<proteinExistence type="inferred from homology"/>
<evidence type="ECO:0000256" key="1">
    <source>
        <dbReference type="ARBA" id="ARBA00022801"/>
    </source>
</evidence>
<sequence length="314" mass="34604">MTKPTSYSFGPYDLQEVLVWVPPEKSQDSLFWIVLIHGGAWRDPSITAQSFAEPAVSKLLSGAAPRLDIPQGKSLAFASISYRLSPHPDHPQDPVNTPSSSLRTARHPDHIDDVCSGLETLHRHHRLTVHNYILIGHSCGATLAFQALKRCTENAGLAVPPPSAVVGMAGIYHLQDLLDNHKQGPYADVYASFLKGAFGEDEVVWNEASPACWPDHHSDARMIYAGRTVLLVVADGDDLVEPQQRETMRVSILGGSKTSDSKDPLVQLDRKEDCNYSEMSVPGGHDEMWLNGERMISVIERVLQVLRTSDDTHS</sequence>
<dbReference type="Proteomes" id="UP001203852">
    <property type="component" value="Unassembled WGS sequence"/>
</dbReference>
<dbReference type="EMBL" id="MU404350">
    <property type="protein sequence ID" value="KAI1617960.1"/>
    <property type="molecule type" value="Genomic_DNA"/>
</dbReference>
<keyword evidence="2 3" id="KW-0823">Tryptophan catabolism</keyword>
<evidence type="ECO:0000256" key="2">
    <source>
        <dbReference type="ARBA" id="ARBA00023079"/>
    </source>
</evidence>
<protein>
    <recommendedName>
        <fullName evidence="3">Kynurenine formamidase</fullName>
        <shortName evidence="3">KFA</shortName>
        <shortName evidence="3">KFase</shortName>
        <ecNumber evidence="3">3.5.1.9</ecNumber>
    </recommendedName>
    <alternativeName>
        <fullName evidence="3">Arylformamidase</fullName>
    </alternativeName>
    <alternativeName>
        <fullName evidence="3">N-formylkynurenine formamidase</fullName>
        <shortName evidence="3">FKF</shortName>
    </alternativeName>
</protein>
<feature type="compositionally biased region" description="Polar residues" evidence="4">
    <location>
        <begin position="94"/>
        <end position="103"/>
    </location>
</feature>
<dbReference type="GO" id="GO:0034354">
    <property type="term" value="P:'de novo' NAD+ biosynthetic process from L-tryptophan"/>
    <property type="evidence" value="ECO:0007669"/>
    <property type="project" value="UniProtKB-UniRule"/>
</dbReference>
<evidence type="ECO:0000313" key="5">
    <source>
        <dbReference type="EMBL" id="KAI1617960.1"/>
    </source>
</evidence>
<dbReference type="PANTHER" id="PTHR48081:SF33">
    <property type="entry name" value="KYNURENINE FORMAMIDASE"/>
    <property type="match status" value="1"/>
</dbReference>
<dbReference type="EC" id="3.5.1.9" evidence="3"/>
<dbReference type="Gene3D" id="3.40.50.1820">
    <property type="entry name" value="alpha/beta hydrolase"/>
    <property type="match status" value="1"/>
</dbReference>
<dbReference type="PANTHER" id="PTHR48081">
    <property type="entry name" value="AB HYDROLASE SUPERFAMILY PROTEIN C4A8.06C"/>
    <property type="match status" value="1"/>
</dbReference>
<comment type="catalytic activity">
    <reaction evidence="3">
        <text>N-formyl-L-kynurenine + H2O = L-kynurenine + formate + H(+)</text>
        <dbReference type="Rhea" id="RHEA:13009"/>
        <dbReference type="ChEBI" id="CHEBI:15377"/>
        <dbReference type="ChEBI" id="CHEBI:15378"/>
        <dbReference type="ChEBI" id="CHEBI:15740"/>
        <dbReference type="ChEBI" id="CHEBI:57959"/>
        <dbReference type="ChEBI" id="CHEBI:58629"/>
        <dbReference type="EC" id="3.5.1.9"/>
    </reaction>
</comment>
<dbReference type="SUPFAM" id="SSF53474">
    <property type="entry name" value="alpha/beta-Hydrolases"/>
    <property type="match status" value="1"/>
</dbReference>
<name>A0AAN6E7A7_9EURO</name>
<feature type="region of interest" description="Disordered" evidence="4">
    <location>
        <begin position="86"/>
        <end position="106"/>
    </location>
</feature>
<dbReference type="InterPro" id="IPR050300">
    <property type="entry name" value="GDXG_lipolytic_enzyme"/>
</dbReference>
<feature type="active site" evidence="3">
    <location>
        <position position="237"/>
    </location>
</feature>
<comment type="pathway">
    <text evidence="3">Amino-acid degradation; L-tryptophan degradation via kynurenine pathway; L-kynurenine from L-tryptophan: step 2/2.</text>
</comment>
<reference evidence="5" key="1">
    <citation type="journal article" date="2022" name="bioRxiv">
        <title>Deciphering the potential niche of two novel black yeast fungi from a biological soil crust based on their genomes, phenotypes, and melanin regulation.</title>
        <authorList>
            <consortium name="DOE Joint Genome Institute"/>
            <person name="Carr E.C."/>
            <person name="Barton Q."/>
            <person name="Grambo S."/>
            <person name="Sullivan M."/>
            <person name="Renfro C.M."/>
            <person name="Kuo A."/>
            <person name="Pangilinan J."/>
            <person name="Lipzen A."/>
            <person name="Keymanesh K."/>
            <person name="Savage E."/>
            <person name="Barry K."/>
            <person name="Grigoriev I.V."/>
            <person name="Riekhof W.R."/>
            <person name="Harris S.S."/>
        </authorList>
    </citation>
    <scope>NUCLEOTIDE SEQUENCE</scope>
    <source>
        <strain evidence="5">JF 03-4F</strain>
    </source>
</reference>
<comment type="similarity">
    <text evidence="3">Belongs to the kynurenine formamidase family.</text>
</comment>
<accession>A0AAN6E7A7</accession>
<dbReference type="InterPro" id="IPR027519">
    <property type="entry name" value="KFase_ver/fungi-typ"/>
</dbReference>
<evidence type="ECO:0000256" key="4">
    <source>
        <dbReference type="SAM" id="MobiDB-lite"/>
    </source>
</evidence>
<dbReference type="AlphaFoldDB" id="A0AAN6E7A7"/>
<feature type="short sequence motif" description="HGGXW" evidence="3">
    <location>
        <begin position="37"/>
        <end position="41"/>
    </location>
</feature>
<evidence type="ECO:0000256" key="3">
    <source>
        <dbReference type="HAMAP-Rule" id="MF_03014"/>
    </source>
</evidence>
<comment type="domain">
    <text evidence="3">The main chain amide nitrogen atoms of the second glycine and its adjacent residue in the HGGXW motif define the oxyanion hole, and stabilize the oxyanion that forms during the nucleophilic attack by the catalytic serine during substrate cleavage.</text>
</comment>
<comment type="subunit">
    <text evidence="3">Homodimer.</text>
</comment>
<feature type="active site" description="Nucleophile" evidence="3">
    <location>
        <position position="138"/>
    </location>
</feature>
<comment type="caution">
    <text evidence="5">The sequence shown here is derived from an EMBL/GenBank/DDBJ whole genome shotgun (WGS) entry which is preliminary data.</text>
</comment>
<dbReference type="GO" id="GO:0019441">
    <property type="term" value="P:L-tryptophan catabolic process to kynurenine"/>
    <property type="evidence" value="ECO:0007669"/>
    <property type="project" value="UniProtKB-UniRule"/>
</dbReference>
<keyword evidence="6" id="KW-1185">Reference proteome</keyword>